<dbReference type="OrthoDB" id="3265563at2759"/>
<keyword evidence="3" id="KW-1185">Reference proteome</keyword>
<organism evidence="2 3">
    <name type="scientific">Marasmius oreades</name>
    <name type="common">fairy-ring Marasmius</name>
    <dbReference type="NCBI Taxonomy" id="181124"/>
    <lineage>
        <taxon>Eukaryota</taxon>
        <taxon>Fungi</taxon>
        <taxon>Dikarya</taxon>
        <taxon>Basidiomycota</taxon>
        <taxon>Agaricomycotina</taxon>
        <taxon>Agaricomycetes</taxon>
        <taxon>Agaricomycetidae</taxon>
        <taxon>Agaricales</taxon>
        <taxon>Marasmiineae</taxon>
        <taxon>Marasmiaceae</taxon>
        <taxon>Marasmius</taxon>
    </lineage>
</organism>
<feature type="transmembrane region" description="Helical" evidence="1">
    <location>
        <begin position="57"/>
        <end position="75"/>
    </location>
</feature>
<evidence type="ECO:0000313" key="3">
    <source>
        <dbReference type="Proteomes" id="UP001049176"/>
    </source>
</evidence>
<comment type="caution">
    <text evidence="2">The sequence shown here is derived from an EMBL/GenBank/DDBJ whole genome shotgun (WGS) entry which is preliminary data.</text>
</comment>
<dbReference type="AlphaFoldDB" id="A0A9P7S0I7"/>
<feature type="transmembrane region" description="Helical" evidence="1">
    <location>
        <begin position="145"/>
        <end position="171"/>
    </location>
</feature>
<keyword evidence="1" id="KW-0812">Transmembrane</keyword>
<keyword evidence="1" id="KW-1133">Transmembrane helix</keyword>
<protein>
    <submittedName>
        <fullName evidence="2">Uncharacterized protein</fullName>
    </submittedName>
</protein>
<feature type="transmembrane region" description="Helical" evidence="1">
    <location>
        <begin position="191"/>
        <end position="214"/>
    </location>
</feature>
<proteinExistence type="predicted"/>
<name>A0A9P7S0I7_9AGAR</name>
<feature type="transmembrane region" description="Helical" evidence="1">
    <location>
        <begin position="110"/>
        <end position="133"/>
    </location>
</feature>
<accession>A0A9P7S0I7</accession>
<keyword evidence="1" id="KW-0472">Membrane</keyword>
<dbReference type="GeneID" id="66078248"/>
<dbReference type="RefSeq" id="XP_043009327.1">
    <property type="nucleotide sequence ID" value="XM_043154039.1"/>
</dbReference>
<feature type="transmembrane region" description="Helical" evidence="1">
    <location>
        <begin position="234"/>
        <end position="253"/>
    </location>
</feature>
<gene>
    <name evidence="2" type="ORF">E1B28_009172</name>
</gene>
<dbReference type="KEGG" id="more:E1B28_009172"/>
<dbReference type="Proteomes" id="UP001049176">
    <property type="component" value="Chromosome 5"/>
</dbReference>
<feature type="transmembrane region" description="Helical" evidence="1">
    <location>
        <begin position="265"/>
        <end position="282"/>
    </location>
</feature>
<evidence type="ECO:0000313" key="2">
    <source>
        <dbReference type="EMBL" id="KAG7092857.1"/>
    </source>
</evidence>
<feature type="transmembrane region" description="Helical" evidence="1">
    <location>
        <begin position="18"/>
        <end position="36"/>
    </location>
</feature>
<sequence>MSTIDTVQYLPLLDVGQVIIYPIVTVTVMCIAYGFYIALFSRCIQLLRHDGVSRRSLYVWSTVTLFVMSTGMVAVEITKVLQQSVVEFTSAKTRDFLPLYNFATHDTHKIITIAFGSTLPIIANAAADFILIHRCYVVWGFKKRILIPVIVASFAVNLISSIATIMLIIGLRDTRIKSNLAIAENAQNIQAVGFIMSATFNLALTLLTGGRIWWITRCAGPSRTYYVVTTMNKIILESGMLYPLVMIVHLSITNTFADFQLPIDTLPLVVLAAGIAPTLIIVRIRLDFSNADDDTVTQPPRSSHFMTSIQPTERSLHLLRLSTVGTSVVKANHAKTIPRAPQVVHAV</sequence>
<dbReference type="EMBL" id="CM032185">
    <property type="protein sequence ID" value="KAG7092857.1"/>
    <property type="molecule type" value="Genomic_DNA"/>
</dbReference>
<reference evidence="2" key="1">
    <citation type="journal article" date="2021" name="Genome Biol. Evol.">
        <title>The assembled and annotated genome of the fairy-ring fungus Marasmius oreades.</title>
        <authorList>
            <person name="Hiltunen M."/>
            <person name="Ament-Velasquez S.L."/>
            <person name="Johannesson H."/>
        </authorList>
    </citation>
    <scope>NUCLEOTIDE SEQUENCE</scope>
    <source>
        <strain evidence="2">03SP1</strain>
    </source>
</reference>
<evidence type="ECO:0000256" key="1">
    <source>
        <dbReference type="SAM" id="Phobius"/>
    </source>
</evidence>